<dbReference type="GO" id="GO:0008168">
    <property type="term" value="F:methyltransferase activity"/>
    <property type="evidence" value="ECO:0007669"/>
    <property type="project" value="UniProtKB-KW"/>
</dbReference>
<dbReference type="PIRSF" id="PIRSF017393">
    <property type="entry name" value="MTase_SAV2177"/>
    <property type="match status" value="1"/>
</dbReference>
<dbReference type="Pfam" id="PF04672">
    <property type="entry name" value="Methyltransf_19"/>
    <property type="match status" value="1"/>
</dbReference>
<sequence length="283" mass="30928">MSDSLNPPPGVNPNQASAARVYDYLLGGKDSYKIDRQVAKDAALVLPDVVEAARVSRHALSRVCRFLAERAGVRQFVDCGCGLPCRDNVHQIVQRADPTAKVVYVDYDPVVAVHVRARLLDNEFTEFVRADLFDPPSVLGHPTVTGHLDWTQPIAVLFMLALHHHYEGDRDLPSKVTKEFIDRLPSGSYVAISHLLDARDGSEADAAVRDLVESVRHGPMGDVVARTRGEIEELFHGLELIPSGPDTRAGIVPVIDWWPDGPPLDDPAAVAHRIVGVGVGRKP</sequence>
<dbReference type="InterPro" id="IPR029063">
    <property type="entry name" value="SAM-dependent_MTases_sf"/>
</dbReference>
<gene>
    <name evidence="1" type="ORF">SAMN05421854_101469</name>
</gene>
<dbReference type="Gene3D" id="3.40.50.150">
    <property type="entry name" value="Vaccinia Virus protein VP39"/>
    <property type="match status" value="1"/>
</dbReference>
<proteinExistence type="predicted"/>
<name>A0A1I5E2W8_9PSEU</name>
<reference evidence="1 2" key="1">
    <citation type="submission" date="2016-10" db="EMBL/GenBank/DDBJ databases">
        <authorList>
            <person name="de Groot N.N."/>
        </authorList>
    </citation>
    <scope>NUCLEOTIDE SEQUENCE [LARGE SCALE GENOMIC DNA]</scope>
    <source>
        <strain evidence="1 2">DSM 44637</strain>
    </source>
</reference>
<evidence type="ECO:0000313" key="2">
    <source>
        <dbReference type="Proteomes" id="UP000199137"/>
    </source>
</evidence>
<dbReference type="OrthoDB" id="5175904at2"/>
<organism evidence="1 2">
    <name type="scientific">Amycolatopsis rubida</name>
    <dbReference type="NCBI Taxonomy" id="112413"/>
    <lineage>
        <taxon>Bacteria</taxon>
        <taxon>Bacillati</taxon>
        <taxon>Actinomycetota</taxon>
        <taxon>Actinomycetes</taxon>
        <taxon>Pseudonocardiales</taxon>
        <taxon>Pseudonocardiaceae</taxon>
        <taxon>Amycolatopsis</taxon>
    </lineage>
</organism>
<accession>A0A1I5E2W8</accession>
<evidence type="ECO:0000313" key="1">
    <source>
        <dbReference type="EMBL" id="SFO05874.1"/>
    </source>
</evidence>
<dbReference type="GO" id="GO:0032259">
    <property type="term" value="P:methylation"/>
    <property type="evidence" value="ECO:0007669"/>
    <property type="project" value="UniProtKB-KW"/>
</dbReference>
<protein>
    <submittedName>
        <fullName evidence="1">S-adenosyl methyltransferase</fullName>
    </submittedName>
</protein>
<dbReference type="EMBL" id="FOWC01000001">
    <property type="protein sequence ID" value="SFO05874.1"/>
    <property type="molecule type" value="Genomic_DNA"/>
</dbReference>
<dbReference type="AlphaFoldDB" id="A0A1I5E2W8"/>
<keyword evidence="1" id="KW-0489">Methyltransferase</keyword>
<dbReference type="InterPro" id="IPR006764">
    <property type="entry name" value="SAM_dep_MeTrfase_SAV2177_type"/>
</dbReference>
<dbReference type="STRING" id="112413.SAMN05421854_101469"/>
<keyword evidence="1" id="KW-0808">Transferase</keyword>
<dbReference type="Proteomes" id="UP000199137">
    <property type="component" value="Unassembled WGS sequence"/>
</dbReference>
<dbReference type="SUPFAM" id="SSF53335">
    <property type="entry name" value="S-adenosyl-L-methionine-dependent methyltransferases"/>
    <property type="match status" value="1"/>
</dbReference>